<protein>
    <submittedName>
        <fullName evidence="6">Intraflagellar transport protein 88</fullName>
    </submittedName>
</protein>
<evidence type="ECO:0000313" key="6">
    <source>
        <dbReference type="EMBL" id="KAJ2674207.1"/>
    </source>
</evidence>
<dbReference type="AlphaFoldDB" id="A0A9W8G473"/>
<evidence type="ECO:0000256" key="2">
    <source>
        <dbReference type="ARBA" id="ARBA00022692"/>
    </source>
</evidence>
<keyword evidence="3" id="KW-1133">Transmembrane helix</keyword>
<evidence type="ECO:0000256" key="5">
    <source>
        <dbReference type="ARBA" id="ARBA00023136"/>
    </source>
</evidence>
<evidence type="ECO:0000256" key="1">
    <source>
        <dbReference type="ARBA" id="ARBA00004225"/>
    </source>
</evidence>
<comment type="subcellular location">
    <subcellularLocation>
        <location evidence="1">Mitochondrion membrane</location>
        <topology evidence="1">Multi-pass membrane protein</topology>
    </subcellularLocation>
</comment>
<comment type="caution">
    <text evidence="6">The sequence shown here is derived from an EMBL/GenBank/DDBJ whole genome shotgun (WGS) entry which is preliminary data.</text>
</comment>
<gene>
    <name evidence="6" type="primary">IFT88</name>
    <name evidence="6" type="ORF">GGI25_004424</name>
</gene>
<reference evidence="6" key="1">
    <citation type="submission" date="2022-07" db="EMBL/GenBank/DDBJ databases">
        <title>Phylogenomic reconstructions and comparative analyses of Kickxellomycotina fungi.</title>
        <authorList>
            <person name="Reynolds N.K."/>
            <person name="Stajich J.E."/>
            <person name="Barry K."/>
            <person name="Grigoriev I.V."/>
            <person name="Crous P."/>
            <person name="Smith M.E."/>
        </authorList>
    </citation>
    <scope>NUCLEOTIDE SEQUENCE</scope>
    <source>
        <strain evidence="6">NRRL 3115</strain>
    </source>
</reference>
<proteinExistence type="predicted"/>
<sequence>MSFVDEHYTTVFRALARNAQSQLGERTPESVARMDDAAADTKDAVRDILTKRAFDLSTQLLAASSNEQKLEDVSFETRNTSGYEETDANNNKAASSTYRYTNSIGSSTPPCPSMTTVINDIQLVQQSSMSRKSTTVSSQQKQDVLLVLLSSVAAIHAHTIEKLLESALPLSVDMEYWSTQGSNSLLLATYFIQSLPRRLYRWSIHTLQPLFRKTMNSSYSGVLAQIYAAMPDKLLFPDMEIFTTSLYGRHTKQSALGLFRVPDKINVMSLTQREIRHNQMQIATVQEELAIKIGELSQAVFAMSCSQSLDASDATTPNTLLQQIERILKSTNEAGRLQDSYSISLNKDSSMNEIAQTAETQALRINAIPAAIAKRIEKYRRPSTLVRCWLPAVAMLFGAKYLSSYIYGHREDFKEWLASGLVTLRNYILQYILQPLRSGYETIRYGKHTYNVVTQESLQSDFNSLEDMVVGFAKRFGNVDPVEIRQRVENGDLSDVMRVYSQEMQQPFRNAVFGDLVQAILIQIQKVKVDVGQTMAALDKLLKSNELNFLLLSTVPATLTIYATTSWIVNGLSWWIGGANRNTVTSIQVIVRDIDRLLNTNSENAKVQPSIRLPADSFSSKAAAAAQGRLIYLTYYLRYHAQHLPDSASTGRLKTGAGWSHVLPHTRSMFLEDVRDIESVSLNNRQKRAVIERMYRNFRFL</sequence>
<evidence type="ECO:0000313" key="7">
    <source>
        <dbReference type="Proteomes" id="UP001151518"/>
    </source>
</evidence>
<keyword evidence="4" id="KW-0496">Mitochondrion</keyword>
<dbReference type="PANTHER" id="PTHR28234">
    <property type="entry name" value="NUCLEAR CONTROL OF ATPASE PROTEIN 2"/>
    <property type="match status" value="1"/>
</dbReference>
<dbReference type="Proteomes" id="UP001151518">
    <property type="component" value="Unassembled WGS sequence"/>
</dbReference>
<dbReference type="PANTHER" id="PTHR28234:SF1">
    <property type="entry name" value="NUCLEAR CONTROL OF ATPASE PROTEIN 2"/>
    <property type="match status" value="1"/>
</dbReference>
<accession>A0A9W8G473</accession>
<evidence type="ECO:0000256" key="4">
    <source>
        <dbReference type="ARBA" id="ARBA00023128"/>
    </source>
</evidence>
<dbReference type="InterPro" id="IPR013946">
    <property type="entry name" value="NCA2-like"/>
</dbReference>
<dbReference type="OrthoDB" id="413313at2759"/>
<keyword evidence="2" id="KW-0812">Transmembrane</keyword>
<dbReference type="GO" id="GO:0005741">
    <property type="term" value="C:mitochondrial outer membrane"/>
    <property type="evidence" value="ECO:0007669"/>
    <property type="project" value="TreeGrafter"/>
</dbReference>
<dbReference type="Pfam" id="PF08637">
    <property type="entry name" value="NCA2"/>
    <property type="match status" value="1"/>
</dbReference>
<name>A0A9W8G473_9FUNG</name>
<keyword evidence="5" id="KW-0472">Membrane</keyword>
<organism evidence="6 7">
    <name type="scientific">Coemansia spiralis</name>
    <dbReference type="NCBI Taxonomy" id="417178"/>
    <lineage>
        <taxon>Eukaryota</taxon>
        <taxon>Fungi</taxon>
        <taxon>Fungi incertae sedis</taxon>
        <taxon>Zoopagomycota</taxon>
        <taxon>Kickxellomycotina</taxon>
        <taxon>Kickxellomycetes</taxon>
        <taxon>Kickxellales</taxon>
        <taxon>Kickxellaceae</taxon>
        <taxon>Coemansia</taxon>
    </lineage>
</organism>
<dbReference type="EMBL" id="JANBTW010000059">
    <property type="protein sequence ID" value="KAJ2674207.1"/>
    <property type="molecule type" value="Genomic_DNA"/>
</dbReference>
<evidence type="ECO:0000256" key="3">
    <source>
        <dbReference type="ARBA" id="ARBA00022989"/>
    </source>
</evidence>